<keyword evidence="2" id="KW-1185">Reference proteome</keyword>
<dbReference type="PANTHER" id="PTHR40053:SF1">
    <property type="entry name" value="SPORULATION-CONTROL PROTEIN SPO0M"/>
    <property type="match status" value="1"/>
</dbReference>
<gene>
    <name evidence="1" type="ORF">DFR34_11049</name>
</gene>
<proteinExistence type="predicted"/>
<dbReference type="OrthoDB" id="2351239at2"/>
<organism evidence="1 2">
    <name type="scientific">Rivihabitans pingtungensis</name>
    <dbReference type="NCBI Taxonomy" id="1054498"/>
    <lineage>
        <taxon>Bacteria</taxon>
        <taxon>Pseudomonadati</taxon>
        <taxon>Pseudomonadota</taxon>
        <taxon>Betaproteobacteria</taxon>
        <taxon>Neisseriales</taxon>
        <taxon>Aquaspirillaceae</taxon>
        <taxon>Rivihabitans</taxon>
    </lineage>
</organism>
<evidence type="ECO:0000313" key="2">
    <source>
        <dbReference type="Proteomes" id="UP000247555"/>
    </source>
</evidence>
<accession>A0A318LAM2</accession>
<protein>
    <submittedName>
        <fullName evidence="1">Sporulation-control protein</fullName>
    </submittedName>
</protein>
<sequence length="247" mass="27328">MLKKLLASIGVGSAQVDTQIDNPELAPGQLLQGQVLVQGGQSAQDIEKIELVLMTQAEDESADSERSVAWPLCRLPVCGPFTIGAGETRYFPFQMTLPLETPVNALRTRDRRVPLVWIHTDLAIAAGVDSDDRDQLLVRPGMALQTLLDAFARLDWYVHSSDVELGSARVGPISSTLGCYQEIELRPHGGSWRIEEIELTCLCDGHHTHVLIEVDHRLGGDHFYSLVMGPDFARRDWVAILRDTLPL</sequence>
<dbReference type="EMBL" id="QJKI01000010">
    <property type="protein sequence ID" value="PXX78727.1"/>
    <property type="molecule type" value="Genomic_DNA"/>
</dbReference>
<comment type="caution">
    <text evidence="1">The sequence shown here is derived from an EMBL/GenBank/DDBJ whole genome shotgun (WGS) entry which is preliminary data.</text>
</comment>
<name>A0A318LAM2_9NEIS</name>
<dbReference type="Pfam" id="PF07070">
    <property type="entry name" value="Spo0M"/>
    <property type="match status" value="1"/>
</dbReference>
<reference evidence="1 2" key="1">
    <citation type="submission" date="2018-05" db="EMBL/GenBank/DDBJ databases">
        <title>Genomic Encyclopedia of Type Strains, Phase IV (KMG-IV): sequencing the most valuable type-strain genomes for metagenomic binning, comparative biology and taxonomic classification.</title>
        <authorList>
            <person name="Goeker M."/>
        </authorList>
    </citation>
    <scope>NUCLEOTIDE SEQUENCE [LARGE SCALE GENOMIC DNA]</scope>
    <source>
        <strain evidence="1 2">DSM 29661</strain>
    </source>
</reference>
<evidence type="ECO:0000313" key="1">
    <source>
        <dbReference type="EMBL" id="PXX78727.1"/>
    </source>
</evidence>
<dbReference type="PANTHER" id="PTHR40053">
    <property type="entry name" value="SPORULATION-CONTROL PROTEIN SPO0M"/>
    <property type="match status" value="1"/>
</dbReference>
<dbReference type="RefSeq" id="WP_158281786.1">
    <property type="nucleotide sequence ID" value="NZ_QJKI01000010.1"/>
</dbReference>
<dbReference type="InterPro" id="IPR009776">
    <property type="entry name" value="Spore_0_M"/>
</dbReference>
<dbReference type="Proteomes" id="UP000247555">
    <property type="component" value="Unassembled WGS sequence"/>
</dbReference>
<dbReference type="AlphaFoldDB" id="A0A318LAM2"/>